<evidence type="ECO:0000256" key="16">
    <source>
        <dbReference type="ARBA" id="ARBA00051140"/>
    </source>
</evidence>
<evidence type="ECO:0000313" key="24">
    <source>
        <dbReference type="EMBL" id="KAG2584922.1"/>
    </source>
</evidence>
<dbReference type="InterPro" id="IPR000907">
    <property type="entry name" value="LipOase"/>
</dbReference>
<dbReference type="PROSITE" id="PS51393">
    <property type="entry name" value="LIPOXYGENASE_3"/>
    <property type="match status" value="1"/>
</dbReference>
<evidence type="ECO:0000256" key="10">
    <source>
        <dbReference type="ARBA" id="ARBA00022946"/>
    </source>
</evidence>
<feature type="compositionally biased region" description="Basic and acidic residues" evidence="21">
    <location>
        <begin position="266"/>
        <end position="289"/>
    </location>
</feature>
<keyword evidence="15 20" id="KW-0275">Fatty acid biosynthesis</keyword>
<dbReference type="SMART" id="SM00308">
    <property type="entry name" value="LH2"/>
    <property type="match status" value="1"/>
</dbReference>
<organism evidence="24 25">
    <name type="scientific">Panicum virgatum</name>
    <name type="common">Blackwell switchgrass</name>
    <dbReference type="NCBI Taxonomy" id="38727"/>
    <lineage>
        <taxon>Eukaryota</taxon>
        <taxon>Viridiplantae</taxon>
        <taxon>Streptophyta</taxon>
        <taxon>Embryophyta</taxon>
        <taxon>Tracheophyta</taxon>
        <taxon>Spermatophyta</taxon>
        <taxon>Magnoliopsida</taxon>
        <taxon>Liliopsida</taxon>
        <taxon>Poales</taxon>
        <taxon>Poaceae</taxon>
        <taxon>PACMAD clade</taxon>
        <taxon>Panicoideae</taxon>
        <taxon>Panicodae</taxon>
        <taxon>Paniceae</taxon>
        <taxon>Panicinae</taxon>
        <taxon>Panicum</taxon>
        <taxon>Panicum sect. Hiantes</taxon>
    </lineage>
</organism>
<evidence type="ECO:0000256" key="7">
    <source>
        <dbReference type="ARBA" id="ARBA00022723"/>
    </source>
</evidence>
<evidence type="ECO:0000256" key="14">
    <source>
        <dbReference type="ARBA" id="ARBA00023098"/>
    </source>
</evidence>
<evidence type="ECO:0000256" key="3">
    <source>
        <dbReference type="ARBA" id="ARBA00009419"/>
    </source>
</evidence>
<evidence type="ECO:0000256" key="20">
    <source>
        <dbReference type="RuleBase" id="RU003975"/>
    </source>
</evidence>
<dbReference type="GO" id="GO:0006633">
    <property type="term" value="P:fatty acid biosynthetic process"/>
    <property type="evidence" value="ECO:0007669"/>
    <property type="project" value="UniProtKB-KW"/>
</dbReference>
<evidence type="ECO:0000256" key="13">
    <source>
        <dbReference type="ARBA" id="ARBA00023004"/>
    </source>
</evidence>
<dbReference type="GO" id="GO:0009507">
    <property type="term" value="C:chloroplast"/>
    <property type="evidence" value="ECO:0007669"/>
    <property type="project" value="UniProtKB-SubCell"/>
</dbReference>
<dbReference type="PANTHER" id="PTHR11771">
    <property type="entry name" value="LIPOXYGENASE"/>
    <property type="match status" value="1"/>
</dbReference>
<dbReference type="InterPro" id="IPR020833">
    <property type="entry name" value="LipOase_Fe_BS"/>
</dbReference>
<dbReference type="Pfam" id="PF00305">
    <property type="entry name" value="Lipoxygenase"/>
    <property type="match status" value="1"/>
</dbReference>
<dbReference type="FunFam" id="3.10.450.60:FF:000005">
    <property type="entry name" value="Lipoxygenase"/>
    <property type="match status" value="1"/>
</dbReference>
<comment type="catalytic activity">
    <reaction evidence="17">
        <text>(9Z,12Z,15Z)-octadecatrienoate + O2 = (13S)-hydroperoxy-(9Z,11E,15Z)-octadecatrienoate</text>
        <dbReference type="Rhea" id="RHEA:34495"/>
        <dbReference type="ChEBI" id="CHEBI:15379"/>
        <dbReference type="ChEBI" id="CHEBI:32387"/>
        <dbReference type="ChEBI" id="CHEBI:58757"/>
        <dbReference type="EC" id="1.13.11.12"/>
    </reaction>
</comment>
<evidence type="ECO:0000256" key="15">
    <source>
        <dbReference type="ARBA" id="ARBA00023160"/>
    </source>
</evidence>
<keyword evidence="12 19" id="KW-0560">Oxidoreductase</keyword>
<keyword evidence="4 20" id="KW-0444">Lipid biosynthesis</keyword>
<evidence type="ECO:0000259" key="23">
    <source>
        <dbReference type="PROSITE" id="PS51393"/>
    </source>
</evidence>
<keyword evidence="13 19" id="KW-0408">Iron</keyword>
<keyword evidence="11 19" id="KW-0223">Dioxygenase</keyword>
<dbReference type="Gene3D" id="4.10.375.10">
    <property type="entry name" value="Lipoxygenase-1, Domain 2"/>
    <property type="match status" value="1"/>
</dbReference>
<dbReference type="EC" id="1.13.11.-" evidence="20"/>
<dbReference type="InterPro" id="IPR013819">
    <property type="entry name" value="LipOase_C"/>
</dbReference>
<evidence type="ECO:0000256" key="19">
    <source>
        <dbReference type="RuleBase" id="RU003974"/>
    </source>
</evidence>
<gene>
    <name evidence="24" type="ORF">PVAP13_6KG367200</name>
</gene>
<dbReference type="InterPro" id="IPR020834">
    <property type="entry name" value="LipOase_CS"/>
</dbReference>
<comment type="cofactor">
    <cofactor evidence="1 19">
        <name>Fe cation</name>
        <dbReference type="ChEBI" id="CHEBI:24875"/>
    </cofactor>
</comment>
<dbReference type="GO" id="GO:0031408">
    <property type="term" value="P:oxylipin biosynthetic process"/>
    <property type="evidence" value="ECO:0007669"/>
    <property type="project" value="UniProtKB-UniRule"/>
</dbReference>
<dbReference type="InterPro" id="IPR036392">
    <property type="entry name" value="PLAT/LH2_dom_sf"/>
</dbReference>
<comment type="caution">
    <text evidence="24">The sequence shown here is derived from an EMBL/GenBank/DDBJ whole genome shotgun (WGS) entry which is preliminary data.</text>
</comment>
<dbReference type="Gene3D" id="4.10.372.10">
    <property type="entry name" value="Lipoxygenase-1, Domain 3"/>
    <property type="match status" value="1"/>
</dbReference>
<evidence type="ECO:0000313" key="25">
    <source>
        <dbReference type="Proteomes" id="UP000823388"/>
    </source>
</evidence>
<dbReference type="CDD" id="cd01751">
    <property type="entry name" value="PLAT_LH2"/>
    <property type="match status" value="1"/>
</dbReference>
<dbReference type="FunFam" id="1.20.245.10:FF:000002">
    <property type="entry name" value="Lipoxygenase"/>
    <property type="match status" value="1"/>
</dbReference>
<keyword evidence="9" id="KW-0276">Fatty acid metabolism</keyword>
<proteinExistence type="inferred from homology"/>
<comment type="catalytic activity">
    <reaction evidence="16">
        <text>(9Z,12Z)-octadecadienoate + O2 = (13S)-hydroperoxy-(9Z,11E)-octadecadienoate</text>
        <dbReference type="Rhea" id="RHEA:22780"/>
        <dbReference type="ChEBI" id="CHEBI:15379"/>
        <dbReference type="ChEBI" id="CHEBI:30245"/>
        <dbReference type="ChEBI" id="CHEBI:57466"/>
        <dbReference type="EC" id="1.13.11.12"/>
    </reaction>
</comment>
<dbReference type="GO" id="GO:0016165">
    <property type="term" value="F:linoleate 13S-lipoxygenase activity"/>
    <property type="evidence" value="ECO:0007669"/>
    <property type="project" value="UniProtKB-EC"/>
</dbReference>
<keyword evidence="6" id="KW-0934">Plastid</keyword>
<evidence type="ECO:0000256" key="9">
    <source>
        <dbReference type="ARBA" id="ARBA00022832"/>
    </source>
</evidence>
<dbReference type="AlphaFoldDB" id="A0A8T0RFU2"/>
<dbReference type="PROSITE" id="PS50095">
    <property type="entry name" value="PLAT"/>
    <property type="match status" value="1"/>
</dbReference>
<dbReference type="Gene3D" id="3.10.450.60">
    <property type="match status" value="1"/>
</dbReference>
<evidence type="ECO:0000256" key="18">
    <source>
        <dbReference type="PROSITE-ProRule" id="PRU00152"/>
    </source>
</evidence>
<evidence type="ECO:0000256" key="21">
    <source>
        <dbReference type="SAM" id="MobiDB-lite"/>
    </source>
</evidence>
<dbReference type="PRINTS" id="PR00087">
    <property type="entry name" value="LIPOXYGENASE"/>
</dbReference>
<comment type="pathway">
    <text evidence="20">Lipid metabolism; oxylipin biosynthesis.</text>
</comment>
<evidence type="ECO:0000259" key="22">
    <source>
        <dbReference type="PROSITE" id="PS50095"/>
    </source>
</evidence>
<dbReference type="PROSITE" id="PS00711">
    <property type="entry name" value="LIPOXYGENASE_1"/>
    <property type="match status" value="1"/>
</dbReference>
<dbReference type="InterPro" id="IPR001024">
    <property type="entry name" value="PLAT/LH2_dom"/>
</dbReference>
<dbReference type="GO" id="GO:0046872">
    <property type="term" value="F:metal ion binding"/>
    <property type="evidence" value="ECO:0007669"/>
    <property type="project" value="UniProtKB-UniRule"/>
</dbReference>
<comment type="subcellular location">
    <subcellularLocation>
        <location evidence="2">Plastid</location>
        <location evidence="2">Chloroplast</location>
    </subcellularLocation>
</comment>
<dbReference type="OrthoDB" id="407298at2759"/>
<feature type="region of interest" description="Disordered" evidence="21">
    <location>
        <begin position="258"/>
        <end position="344"/>
    </location>
</feature>
<dbReference type="Gene3D" id="1.20.245.10">
    <property type="entry name" value="Lipoxygenase-1, Domain 5"/>
    <property type="match status" value="1"/>
</dbReference>
<comment type="similarity">
    <text evidence="3 19">Belongs to the lipoxygenase family.</text>
</comment>
<dbReference type="InterPro" id="IPR036226">
    <property type="entry name" value="LipOase_C_sf"/>
</dbReference>
<evidence type="ECO:0000256" key="11">
    <source>
        <dbReference type="ARBA" id="ARBA00022964"/>
    </source>
</evidence>
<dbReference type="PROSITE" id="PS00081">
    <property type="entry name" value="LIPOXYGENASE_2"/>
    <property type="match status" value="1"/>
</dbReference>
<keyword evidence="5" id="KW-0150">Chloroplast</keyword>
<keyword evidence="7 19" id="KW-0479">Metal-binding</keyword>
<evidence type="ECO:0000256" key="8">
    <source>
        <dbReference type="ARBA" id="ARBA00022767"/>
    </source>
</evidence>
<dbReference type="EMBL" id="CM029047">
    <property type="protein sequence ID" value="KAG2584922.1"/>
    <property type="molecule type" value="Genomic_DNA"/>
</dbReference>
<dbReference type="InterPro" id="IPR001246">
    <property type="entry name" value="LipOase_plant"/>
</dbReference>
<keyword evidence="8 20" id="KW-0925">Oxylipin biosynthesis</keyword>
<dbReference type="SUPFAM" id="SSF49723">
    <property type="entry name" value="Lipase/lipooxygenase domain (PLAT/LH2 domain)"/>
    <property type="match status" value="1"/>
</dbReference>
<reference evidence="24" key="1">
    <citation type="submission" date="2020-05" db="EMBL/GenBank/DDBJ databases">
        <title>WGS assembly of Panicum virgatum.</title>
        <authorList>
            <person name="Lovell J.T."/>
            <person name="Jenkins J."/>
            <person name="Shu S."/>
            <person name="Juenger T.E."/>
            <person name="Schmutz J."/>
        </authorList>
    </citation>
    <scope>NUCLEOTIDE SEQUENCE</scope>
    <source>
        <strain evidence="24">AP13</strain>
    </source>
</reference>
<keyword evidence="10" id="KW-0809">Transit peptide</keyword>
<evidence type="ECO:0000256" key="5">
    <source>
        <dbReference type="ARBA" id="ARBA00022528"/>
    </source>
</evidence>
<dbReference type="GO" id="GO:0034440">
    <property type="term" value="P:lipid oxidation"/>
    <property type="evidence" value="ECO:0007669"/>
    <property type="project" value="InterPro"/>
</dbReference>
<evidence type="ECO:0000256" key="6">
    <source>
        <dbReference type="ARBA" id="ARBA00022640"/>
    </source>
</evidence>
<evidence type="ECO:0000256" key="2">
    <source>
        <dbReference type="ARBA" id="ARBA00004229"/>
    </source>
</evidence>
<comment type="caution">
    <text evidence="18">Lacks conserved residue(s) required for the propagation of feature annotation.</text>
</comment>
<feature type="domain" description="PLAT" evidence="22">
    <location>
        <begin position="108"/>
        <end position="244"/>
    </location>
</feature>
<dbReference type="Gene3D" id="2.60.60.20">
    <property type="entry name" value="PLAT/LH2 domain"/>
    <property type="match status" value="1"/>
</dbReference>
<sequence>MALLIKPSPSSSTQTCCGWSWSTAAAQSPLVLVPASFPSSLSRRPLPSLLVQFGRPRRGRGNRIAIGCVASASSSARSEAPSSSKGSSSAAASSGSAAMAAAAARVKAVATIKATVGGFLDSLRPSRAINDVKDLIGRSLYLELVSSQLDAKTGQEKPTLRSYAHRVADNDDEVVTYEADFDVPAGFGEVGAVLVTNEHHTEMFLEDIRLMMPPSSSGDVGVVIRCRSWVQPKSGGGGDDAPGKRVFFANKPYLPSQTPPGIWSYRRKDLEQKRGDGRGQRKSTDRVYDYDTYNDLGDPDNGADKTRPVLGGTKQFPYPRRCRTGRPMSTKDPKTETRSGDNYVPRDEAFSEEKQLQFSVKTLQSVLHAAVPAVQSTLIDPDLGFPSFFVIDKLFEDGVELPRAEQLGFLAGVLPRLLQKLRDSPGDQVLLFDRPANVKKDKFAWLRDEEFARETLAGMNPYAIELVREFPLKSKLDPAVYGPAESAITAEVLEQQMRRAMTVAEAVKQKRLFMLDYHDLFLPYVHRIRAKEHTTMYGSRTVFFLCDDGTLRLLAIELTRPASPAQPQWRRVFTPSTDTTESWLWRMAKSHVRAHDSGHHELVSHWLRTHCAVEPYIIAANRQLSEMHPVYQLLRPHFRYTMRINALARSALINAGGIIELSFSPQKYAMELSSAAYDQLWRFDTEALPADLIRRGMAEEDPTAEHGLRLAIEDYPFANDGLLIWDAIKGWVQAYVSRFYPDAGSVAGDAELQAFWAEVRAVGHGDKKDAPGWPALDSPESLAHALTTIIWVASAHHAAVNFGQYDFGGYFPNRPSIARTNMPVEEPVDAAALATFLDNPDQALRECFPSQVQATLVMAVLDLLSTHSPDEEYLGGLETAPWSDDAEVQAAYGEFNARLKEIEGIIDARNADGRLKNRCGAGIVPYQLMKPFSEAGLTGKGIPNSTSI</sequence>
<feature type="compositionally biased region" description="Basic and acidic residues" evidence="21">
    <location>
        <begin position="329"/>
        <end position="344"/>
    </location>
</feature>
<evidence type="ECO:0000256" key="17">
    <source>
        <dbReference type="ARBA" id="ARBA00052046"/>
    </source>
</evidence>
<accession>A0A8T0RFU2</accession>
<comment type="function">
    <text evidence="20">Plant lipoxygenase may be involved in a number of diverse aspects of plant physiology including growth and development, pest resistance, and senescence or responses to wounding.</text>
</comment>
<evidence type="ECO:0000256" key="1">
    <source>
        <dbReference type="ARBA" id="ARBA00001962"/>
    </source>
</evidence>
<keyword evidence="25" id="KW-1185">Reference proteome</keyword>
<dbReference type="Proteomes" id="UP000823388">
    <property type="component" value="Chromosome 6K"/>
</dbReference>
<dbReference type="SUPFAM" id="SSF48484">
    <property type="entry name" value="Lipoxigenase"/>
    <property type="match status" value="1"/>
</dbReference>
<feature type="domain" description="Lipoxygenase" evidence="23">
    <location>
        <begin position="252"/>
        <end position="948"/>
    </location>
</feature>
<evidence type="ECO:0000256" key="4">
    <source>
        <dbReference type="ARBA" id="ARBA00022516"/>
    </source>
</evidence>
<dbReference type="InterPro" id="IPR042057">
    <property type="entry name" value="Lipoxy_PLAT/LH2"/>
</dbReference>
<evidence type="ECO:0000256" key="12">
    <source>
        <dbReference type="ARBA" id="ARBA00023002"/>
    </source>
</evidence>
<name>A0A8T0RFU2_PANVG</name>
<protein>
    <recommendedName>
        <fullName evidence="20">Lipoxygenase</fullName>
        <ecNumber evidence="20">1.13.11.-</ecNumber>
    </recommendedName>
</protein>
<dbReference type="PRINTS" id="PR00468">
    <property type="entry name" value="PLTLPOXGNASE"/>
</dbReference>
<dbReference type="InterPro" id="IPR027433">
    <property type="entry name" value="Lipoxygenase_dom_3"/>
</dbReference>
<keyword evidence="14" id="KW-0443">Lipid metabolism</keyword>